<dbReference type="GO" id="GO:0042834">
    <property type="term" value="F:peptidoglycan binding"/>
    <property type="evidence" value="ECO:0007669"/>
    <property type="project" value="InterPro"/>
</dbReference>
<dbReference type="PANTHER" id="PTHR34183">
    <property type="entry name" value="ENDOLYTIC PEPTIDOGLYCAN TRANSGLYCOSYLASE RLPA"/>
    <property type="match status" value="1"/>
</dbReference>
<dbReference type="AlphaFoldDB" id="A0A839UYM6"/>
<dbReference type="RefSeq" id="WP_176625916.1">
    <property type="nucleotide sequence ID" value="NZ_JABXXQ010000405.1"/>
</dbReference>
<feature type="signal peptide" evidence="2">
    <location>
        <begin position="1"/>
        <end position="20"/>
    </location>
</feature>
<dbReference type="Pfam" id="PF05036">
    <property type="entry name" value="SPOR"/>
    <property type="match status" value="1"/>
</dbReference>
<reference evidence="5 7" key="1">
    <citation type="submission" date="2020-06" db="EMBL/GenBank/DDBJ databases">
        <title>Description of novel acetic acid bacteria.</title>
        <authorList>
            <person name="Sombolestani A."/>
        </authorList>
    </citation>
    <scope>NUCLEOTIDE SEQUENCE [LARGE SCALE GENOMIC DNA]</scope>
    <source>
        <strain evidence="5 7">LMG 26838</strain>
    </source>
</reference>
<accession>A0A839UYM6</accession>
<comment type="caution">
    <text evidence="4">The sequence shown here is derived from an EMBL/GenBank/DDBJ whole genome shotgun (WGS) entry which is preliminary data.</text>
</comment>
<evidence type="ECO:0000313" key="5">
    <source>
        <dbReference type="EMBL" id="NVN31537.1"/>
    </source>
</evidence>
<name>A0A839UYM6_9PROT</name>
<dbReference type="EMBL" id="JACHXV010000015">
    <property type="protein sequence ID" value="MBB3174977.1"/>
    <property type="molecule type" value="Genomic_DNA"/>
</dbReference>
<proteinExistence type="predicted"/>
<dbReference type="InterPro" id="IPR036908">
    <property type="entry name" value="RlpA-like_sf"/>
</dbReference>
<evidence type="ECO:0000313" key="4">
    <source>
        <dbReference type="EMBL" id="MBB3174977.1"/>
    </source>
</evidence>
<dbReference type="Proteomes" id="UP000565205">
    <property type="component" value="Unassembled WGS sequence"/>
</dbReference>
<protein>
    <submittedName>
        <fullName evidence="4">Rare lipoprotein A</fullName>
    </submittedName>
    <submittedName>
        <fullName evidence="5">SPOR domain-containing protein</fullName>
    </submittedName>
</protein>
<dbReference type="InterPro" id="IPR007730">
    <property type="entry name" value="SPOR-like_dom"/>
</dbReference>
<keyword evidence="2" id="KW-0732">Signal</keyword>
<evidence type="ECO:0000256" key="1">
    <source>
        <dbReference type="SAM" id="MobiDB-lite"/>
    </source>
</evidence>
<feature type="region of interest" description="Disordered" evidence="1">
    <location>
        <begin position="190"/>
        <end position="213"/>
    </location>
</feature>
<keyword evidence="6" id="KW-1185">Reference proteome</keyword>
<dbReference type="CDD" id="cd22268">
    <property type="entry name" value="DPBB_RlpA-like"/>
    <property type="match status" value="1"/>
</dbReference>
<reference evidence="4 6" key="2">
    <citation type="submission" date="2020-08" db="EMBL/GenBank/DDBJ databases">
        <title>Genomic Encyclopedia of Type Strains, Phase III (KMG-III): the genomes of soil and plant-associated and newly described type strains.</title>
        <authorList>
            <person name="Whitman W."/>
        </authorList>
    </citation>
    <scope>NUCLEOTIDE SEQUENCE [LARGE SCALE GENOMIC DNA]</scope>
    <source>
        <strain evidence="4 6">CECT 8088</strain>
    </source>
</reference>
<evidence type="ECO:0000256" key="2">
    <source>
        <dbReference type="SAM" id="SignalP"/>
    </source>
</evidence>
<evidence type="ECO:0000259" key="3">
    <source>
        <dbReference type="Pfam" id="PF05036"/>
    </source>
</evidence>
<sequence length="287" mass="29954">MTRGLLLAALCGLTACQRHAPETATADRVHYLVGDAWHAGANWFYPRETFDLHATCVATVGRFHDGQVLADGVVFHTGLLTGGHQTLQLPSVVQVTNLLNGRRITLRLDDRGPADPARGLELSPEAARLLGASGPTPVAIDEDSGWSQALARRLGGGDGTLAAAPVGVVSVESLPPPGSALPTAVTEAATAARPDDSATAYPDRPPPGPVQMPVGPVAYVIDGGSFSDRRYAVNFAQRIGGRFTGSGGRRPSFEVIAGPYARLDEAEAALDLARRVGLTGARLTVEQ</sequence>
<dbReference type="PANTHER" id="PTHR34183:SF8">
    <property type="entry name" value="ENDOLYTIC PEPTIDOGLYCAN TRANSGLYCOSYLASE RLPA-RELATED"/>
    <property type="match status" value="1"/>
</dbReference>
<organism evidence="4 6">
    <name type="scientific">Endobacter medicaginis</name>
    <dbReference type="NCBI Taxonomy" id="1181271"/>
    <lineage>
        <taxon>Bacteria</taxon>
        <taxon>Pseudomonadati</taxon>
        <taxon>Pseudomonadota</taxon>
        <taxon>Alphaproteobacteria</taxon>
        <taxon>Acetobacterales</taxon>
        <taxon>Acetobacteraceae</taxon>
        <taxon>Endobacter</taxon>
    </lineage>
</organism>
<feature type="chain" id="PRO_5033643853" evidence="2">
    <location>
        <begin position="21"/>
        <end position="287"/>
    </location>
</feature>
<gene>
    <name evidence="4" type="ORF">FHR90_002824</name>
    <name evidence="5" type="ORF">HUK83_14510</name>
</gene>
<feature type="domain" description="SPOR" evidence="3">
    <location>
        <begin position="218"/>
        <end position="277"/>
    </location>
</feature>
<keyword evidence="4" id="KW-0449">Lipoprotein</keyword>
<dbReference type="Proteomes" id="UP000557688">
    <property type="component" value="Unassembled WGS sequence"/>
</dbReference>
<dbReference type="Gene3D" id="2.40.40.10">
    <property type="entry name" value="RlpA-like domain"/>
    <property type="match status" value="1"/>
</dbReference>
<dbReference type="PROSITE" id="PS51257">
    <property type="entry name" value="PROKAR_LIPOPROTEIN"/>
    <property type="match status" value="1"/>
</dbReference>
<evidence type="ECO:0000313" key="6">
    <source>
        <dbReference type="Proteomes" id="UP000557688"/>
    </source>
</evidence>
<evidence type="ECO:0000313" key="7">
    <source>
        <dbReference type="Proteomes" id="UP000565205"/>
    </source>
</evidence>
<dbReference type="EMBL" id="JABXXQ010000405">
    <property type="protein sequence ID" value="NVN31537.1"/>
    <property type="molecule type" value="Genomic_DNA"/>
</dbReference>